<feature type="domain" description="DNA polymerase Y-family little finger" evidence="8">
    <location>
        <begin position="288"/>
        <end position="382"/>
    </location>
</feature>
<dbReference type="GO" id="GO:0003684">
    <property type="term" value="F:damaged DNA binding"/>
    <property type="evidence" value="ECO:0007669"/>
    <property type="project" value="InterPro"/>
</dbReference>
<dbReference type="Pfam" id="PF00817">
    <property type="entry name" value="IMS"/>
    <property type="match status" value="1"/>
</dbReference>
<keyword evidence="4" id="KW-0227">DNA damage</keyword>
<dbReference type="PANTHER" id="PTHR35369:SF2">
    <property type="entry name" value="BLR3025 PROTEIN"/>
    <property type="match status" value="1"/>
</dbReference>
<dbReference type="InterPro" id="IPR045443">
    <property type="entry name" value="DUF6504"/>
</dbReference>
<dbReference type="Pfam" id="PF20114">
    <property type="entry name" value="DUF6504"/>
    <property type="match status" value="1"/>
</dbReference>
<sequence length="553" mass="60860">MPNRRILSLWFPRLGAERLLRMERGTFDAPLAVLRDTGQMQVISSMNAQAEAEGLTLDQPLRDAQAVCPQLIARLQNPQAEAAFLKVLRRWAGKFSPWVAEAPPDGLVIDLTGCTHLFGGEQGLLTQVAQDCGDLGLTVRAGVADTLGAAWALARFASQPGAMVHRSGDDIQQEARATRSRAVKRRHWTRGGTPPLVAAGIADVGRIAPAGQTHSALADLPVAGLRLEGDTQAELARLGLRRIGDLTGQPRAALARRFGKGLVLRLDQALGSAPEPVSPAAVEPTFAVRMTLPEPIGLEDDVWAAIDRLLPPLCERLRKKGKGARVVRLQVFRTDQTMQGIEVGLARASDDPDRLRPLLRMKLDDIDAGFGIDMLRLEVLRLETLHARHTAGHLEARQAAARRVSDAHVIDDLVGRIGARIGLEQITRRHPGASHIPEKAAQTQHAAWSEPWREDWPKPMVARPLLMWRPEPVMAPDTPRLPERFRWRGRDMVATGAAGPERIAPEWWLDEPDWRSGVRDYWRVSCASGEKLWLYFAHGGTMSAGWFCQGSFA</sequence>
<dbReference type="Gene3D" id="3.40.1170.60">
    <property type="match status" value="1"/>
</dbReference>
<dbReference type="Gene3D" id="3.30.70.270">
    <property type="match status" value="1"/>
</dbReference>
<dbReference type="InterPro" id="IPR001126">
    <property type="entry name" value="UmuC"/>
</dbReference>
<name>A0A1I4GRX1_9RHOB</name>
<dbReference type="EC" id="2.7.7.7" evidence="3"/>
<evidence type="ECO:0000256" key="5">
    <source>
        <dbReference type="ARBA" id="ARBA00025589"/>
    </source>
</evidence>
<evidence type="ECO:0000259" key="8">
    <source>
        <dbReference type="Pfam" id="PF11799"/>
    </source>
</evidence>
<evidence type="ECO:0000313" key="11">
    <source>
        <dbReference type="Proteomes" id="UP000198851"/>
    </source>
</evidence>
<dbReference type="Proteomes" id="UP000198851">
    <property type="component" value="Unassembled WGS sequence"/>
</dbReference>
<dbReference type="AlphaFoldDB" id="A0A1I4GRX1"/>
<evidence type="ECO:0000259" key="9">
    <source>
        <dbReference type="Pfam" id="PF20114"/>
    </source>
</evidence>
<reference evidence="11" key="1">
    <citation type="submission" date="2016-10" db="EMBL/GenBank/DDBJ databases">
        <authorList>
            <person name="Varghese N."/>
            <person name="Submissions S."/>
        </authorList>
    </citation>
    <scope>NUCLEOTIDE SEQUENCE [LARGE SCALE GENOMIC DNA]</scope>
    <source>
        <strain evidence="11">DSM 28453</strain>
    </source>
</reference>
<gene>
    <name evidence="10" type="ORF">SAMN04488036_109131</name>
</gene>
<comment type="subunit">
    <text evidence="2">Monomer.</text>
</comment>
<feature type="domain" description="UmuC" evidence="7">
    <location>
        <begin position="28"/>
        <end position="152"/>
    </location>
</feature>
<dbReference type="SUPFAM" id="SSF56672">
    <property type="entry name" value="DNA/RNA polymerases"/>
    <property type="match status" value="1"/>
</dbReference>
<evidence type="ECO:0000256" key="4">
    <source>
        <dbReference type="ARBA" id="ARBA00022763"/>
    </source>
</evidence>
<dbReference type="InterPro" id="IPR043128">
    <property type="entry name" value="Rev_trsase/Diguanyl_cyclase"/>
</dbReference>
<dbReference type="CDD" id="cd03468">
    <property type="entry name" value="PolY_like"/>
    <property type="match status" value="1"/>
</dbReference>
<dbReference type="InterPro" id="IPR043502">
    <property type="entry name" value="DNA/RNA_pol_sf"/>
</dbReference>
<dbReference type="RefSeq" id="WP_093325667.1">
    <property type="nucleotide sequence ID" value="NZ_FOSZ01000009.1"/>
</dbReference>
<dbReference type="STRING" id="1280847.SAMN04488036_109131"/>
<dbReference type="InterPro" id="IPR017961">
    <property type="entry name" value="DNA_pol_Y-fam_little_finger"/>
</dbReference>
<dbReference type="Pfam" id="PF11799">
    <property type="entry name" value="IMS_C"/>
    <property type="match status" value="1"/>
</dbReference>
<dbReference type="PANTHER" id="PTHR35369">
    <property type="entry name" value="BLR3025 PROTEIN-RELATED"/>
    <property type="match status" value="1"/>
</dbReference>
<accession>A0A1I4GRX1</accession>
<proteinExistence type="inferred from homology"/>
<comment type="similarity">
    <text evidence="1">Belongs to the DNA polymerase type-Y family.</text>
</comment>
<dbReference type="InterPro" id="IPR050356">
    <property type="entry name" value="SulA_CellDiv_inhibitor"/>
</dbReference>
<dbReference type="EMBL" id="FOSZ01000009">
    <property type="protein sequence ID" value="SFL32223.1"/>
    <property type="molecule type" value="Genomic_DNA"/>
</dbReference>
<evidence type="ECO:0000256" key="2">
    <source>
        <dbReference type="ARBA" id="ARBA00011245"/>
    </source>
</evidence>
<keyword evidence="11" id="KW-1185">Reference proteome</keyword>
<dbReference type="OrthoDB" id="9788640at2"/>
<organism evidence="10 11">
    <name type="scientific">Shimia haliotis</name>
    <dbReference type="NCBI Taxonomy" id="1280847"/>
    <lineage>
        <taxon>Bacteria</taxon>
        <taxon>Pseudomonadati</taxon>
        <taxon>Pseudomonadota</taxon>
        <taxon>Alphaproteobacteria</taxon>
        <taxon>Rhodobacterales</taxon>
        <taxon>Roseobacteraceae</taxon>
    </lineage>
</organism>
<feature type="domain" description="DUF6504" evidence="9">
    <location>
        <begin position="471"/>
        <end position="539"/>
    </location>
</feature>
<comment type="function">
    <text evidence="5">Poorly processive, error-prone DNA polymerase involved in untargeted mutagenesis. Copies undamaged DNA at stalled replication forks, which arise in vivo from mismatched or misaligned primer ends. These misaligned primers can be extended by PolIV. Exhibits no 3'-5' exonuclease (proofreading) activity. May be involved in translesional synthesis, in conjunction with the beta clamp from PolIII.</text>
</comment>
<evidence type="ECO:0000256" key="3">
    <source>
        <dbReference type="ARBA" id="ARBA00012417"/>
    </source>
</evidence>
<comment type="catalytic activity">
    <reaction evidence="6">
        <text>DNA(n) + a 2'-deoxyribonucleoside 5'-triphosphate = DNA(n+1) + diphosphate</text>
        <dbReference type="Rhea" id="RHEA:22508"/>
        <dbReference type="Rhea" id="RHEA-COMP:17339"/>
        <dbReference type="Rhea" id="RHEA-COMP:17340"/>
        <dbReference type="ChEBI" id="CHEBI:33019"/>
        <dbReference type="ChEBI" id="CHEBI:61560"/>
        <dbReference type="ChEBI" id="CHEBI:173112"/>
        <dbReference type="EC" id="2.7.7.7"/>
    </reaction>
</comment>
<evidence type="ECO:0000313" key="10">
    <source>
        <dbReference type="EMBL" id="SFL32223.1"/>
    </source>
</evidence>
<dbReference type="GO" id="GO:0006281">
    <property type="term" value="P:DNA repair"/>
    <property type="evidence" value="ECO:0007669"/>
    <property type="project" value="InterPro"/>
</dbReference>
<evidence type="ECO:0000259" key="7">
    <source>
        <dbReference type="Pfam" id="PF00817"/>
    </source>
</evidence>
<protein>
    <recommendedName>
        <fullName evidence="3">DNA-directed DNA polymerase</fullName>
        <ecNumber evidence="3">2.7.7.7</ecNumber>
    </recommendedName>
</protein>
<evidence type="ECO:0000256" key="6">
    <source>
        <dbReference type="ARBA" id="ARBA00049244"/>
    </source>
</evidence>
<evidence type="ECO:0000256" key="1">
    <source>
        <dbReference type="ARBA" id="ARBA00010945"/>
    </source>
</evidence>